<dbReference type="AlphaFoldDB" id="A0AA48GQC8"/>
<feature type="compositionally biased region" description="Basic and acidic residues" evidence="1">
    <location>
        <begin position="90"/>
        <end position="120"/>
    </location>
</feature>
<dbReference type="KEGG" id="msil:METEAL_29540"/>
<accession>A0AA48GQC8</accession>
<evidence type="ECO:0000313" key="3">
    <source>
        <dbReference type="EMBL" id="BDU73780.1"/>
    </source>
</evidence>
<feature type="compositionally biased region" description="Polar residues" evidence="1">
    <location>
        <begin position="58"/>
        <end position="72"/>
    </location>
</feature>
<organism evidence="3 4">
    <name type="scientific">Mesoterricola silvestris</name>
    <dbReference type="NCBI Taxonomy" id="2927979"/>
    <lineage>
        <taxon>Bacteria</taxon>
        <taxon>Pseudomonadati</taxon>
        <taxon>Acidobacteriota</taxon>
        <taxon>Holophagae</taxon>
        <taxon>Holophagales</taxon>
        <taxon>Holophagaceae</taxon>
        <taxon>Mesoterricola</taxon>
    </lineage>
</organism>
<protein>
    <submittedName>
        <fullName evidence="3">Uncharacterized protein</fullName>
    </submittedName>
</protein>
<dbReference type="RefSeq" id="WP_316412448.1">
    <property type="nucleotide sequence ID" value="NZ_AP027080.1"/>
</dbReference>
<keyword evidence="2" id="KW-0812">Transmembrane</keyword>
<feature type="transmembrane region" description="Helical" evidence="2">
    <location>
        <begin position="147"/>
        <end position="168"/>
    </location>
</feature>
<evidence type="ECO:0000256" key="1">
    <source>
        <dbReference type="SAM" id="MobiDB-lite"/>
    </source>
</evidence>
<evidence type="ECO:0000256" key="2">
    <source>
        <dbReference type="SAM" id="Phobius"/>
    </source>
</evidence>
<keyword evidence="2" id="KW-0472">Membrane</keyword>
<proteinExistence type="predicted"/>
<feature type="region of interest" description="Disordered" evidence="1">
    <location>
        <begin position="58"/>
        <end position="120"/>
    </location>
</feature>
<feature type="compositionally biased region" description="Basic residues" evidence="1">
    <location>
        <begin position="78"/>
        <end position="87"/>
    </location>
</feature>
<gene>
    <name evidence="3" type="ORF">METEAL_29540</name>
</gene>
<dbReference type="Proteomes" id="UP001238179">
    <property type="component" value="Chromosome"/>
</dbReference>
<keyword evidence="2" id="KW-1133">Transmembrane helix</keyword>
<sequence length="171" mass="19602">MSTEPTPKPQPSWLLGSIAALLLLQVGLLWMQGSMLERQYGTLTGLRQDMQDLTESLDNFQGNFDQGATDGTLSPSSRRVRPRRGVQRVRLQEQDGDQGVRKEMEDQRKSEREAVEKARDAQAKLSIAENYRKAEEKKRLEAEQNKWRPFIWGGVVLALLALILRAWLRNR</sequence>
<keyword evidence="4" id="KW-1185">Reference proteome</keyword>
<name>A0AA48GQC8_9BACT</name>
<evidence type="ECO:0000313" key="4">
    <source>
        <dbReference type="Proteomes" id="UP001238179"/>
    </source>
</evidence>
<dbReference type="EMBL" id="AP027080">
    <property type="protein sequence ID" value="BDU73780.1"/>
    <property type="molecule type" value="Genomic_DNA"/>
</dbReference>
<feature type="transmembrane region" description="Helical" evidence="2">
    <location>
        <begin position="12"/>
        <end position="31"/>
    </location>
</feature>
<reference evidence="4" key="1">
    <citation type="journal article" date="2023" name="Int. J. Syst. Evol. Microbiol.">
        <title>Mesoterricola silvestris gen. nov., sp. nov., Mesoterricola sediminis sp. nov., Geothrix oryzae sp. nov., Geothrix edaphica sp. nov., Geothrix rubra sp. nov., and Geothrix limicola sp. nov., six novel members of Acidobacteriota isolated from soils.</title>
        <authorList>
            <person name="Itoh H."/>
            <person name="Sugisawa Y."/>
            <person name="Mise K."/>
            <person name="Xu Z."/>
            <person name="Kuniyasu M."/>
            <person name="Ushijima N."/>
            <person name="Kawano K."/>
            <person name="Kobayashi E."/>
            <person name="Shiratori Y."/>
            <person name="Masuda Y."/>
            <person name="Senoo K."/>
        </authorList>
    </citation>
    <scope>NUCLEOTIDE SEQUENCE [LARGE SCALE GENOMIC DNA]</scope>
    <source>
        <strain evidence="4">W79</strain>
    </source>
</reference>